<dbReference type="InterPro" id="IPR008490">
    <property type="entry name" value="Transposase_InsH_N"/>
</dbReference>
<dbReference type="HOGENOM" id="CLU_1561293_0_0_4"/>
<evidence type="ECO:0000259" key="1">
    <source>
        <dbReference type="Pfam" id="PF05598"/>
    </source>
</evidence>
<evidence type="ECO:0000313" key="2">
    <source>
        <dbReference type="EMBL" id="ABI60597.1"/>
    </source>
</evidence>
<dbReference type="eggNOG" id="COG3039">
    <property type="taxonomic scope" value="Bacteria"/>
</dbReference>
<dbReference type="Proteomes" id="UP000001966">
    <property type="component" value="Chromosome"/>
</dbReference>
<protein>
    <recommendedName>
        <fullName evidence="1">Transposase InsH N-terminal domain-containing protein</fullName>
    </recommendedName>
</protein>
<gene>
    <name evidence="2" type="ordered locus">Neut_2383</name>
</gene>
<organism evidence="2 3">
    <name type="scientific">Nitrosomonas eutropha (strain DSM 101675 / C91 / Nm57)</name>
    <dbReference type="NCBI Taxonomy" id="335283"/>
    <lineage>
        <taxon>Bacteria</taxon>
        <taxon>Pseudomonadati</taxon>
        <taxon>Pseudomonadota</taxon>
        <taxon>Betaproteobacteria</taxon>
        <taxon>Nitrosomonadales</taxon>
        <taxon>Nitrosomonadaceae</taxon>
        <taxon>Nitrosomonas</taxon>
    </lineage>
</organism>
<dbReference type="KEGG" id="net:Neut_2383"/>
<proteinExistence type="predicted"/>
<dbReference type="STRING" id="335283.Neut_2383"/>
<accession>Q0ADI5</accession>
<evidence type="ECO:0000313" key="3">
    <source>
        <dbReference type="Proteomes" id="UP000001966"/>
    </source>
</evidence>
<dbReference type="Pfam" id="PF05598">
    <property type="entry name" value="DUF772"/>
    <property type="match status" value="1"/>
</dbReference>
<dbReference type="EMBL" id="CP000450">
    <property type="protein sequence ID" value="ABI60597.1"/>
    <property type="molecule type" value="Genomic_DNA"/>
</dbReference>
<dbReference type="AlphaFoldDB" id="Q0ADI5"/>
<sequence length="171" mass="19344">MLLWSELVVLIEPYCPTSGHRGEQPLQLKSMLRVHIVQIAYNYSDPDMEDALDEIASLIAAPPSTRSTEGKRDSEMYSSKQKRQPMTFWCQHCCVAKKRLSWVISATRACKSARRCRQKPPLQSKPSLLHHVLGKLKQLKAESNCKISCPLLALHRKVAGYAPKWNLCSGI</sequence>
<reference evidence="2 3" key="1">
    <citation type="journal article" date="2007" name="Environ. Microbiol.">
        <title>Whole-genome analysis of the ammonia-oxidizing bacterium, Nitrosomonas eutropha C91: implications for niche adaptation.</title>
        <authorList>
            <person name="Stein L.Y."/>
            <person name="Arp D.J."/>
            <person name="Berube P.M."/>
            <person name="Chain P.S."/>
            <person name="Hauser L."/>
            <person name="Jetten M.S."/>
            <person name="Klotz M.G."/>
            <person name="Larimer F.W."/>
            <person name="Norton J.M."/>
            <person name="Op den Camp H.J.M."/>
            <person name="Shin M."/>
            <person name="Wei X."/>
        </authorList>
    </citation>
    <scope>NUCLEOTIDE SEQUENCE [LARGE SCALE GENOMIC DNA]</scope>
    <source>
        <strain evidence="3">DSM 101675 / C91 / Nm57</strain>
    </source>
</reference>
<feature type="domain" description="Transposase InsH N-terminal" evidence="1">
    <location>
        <begin position="4"/>
        <end position="57"/>
    </location>
</feature>
<name>Q0ADI5_NITEC</name>